<sequence length="74" mass="7746">MNATKIIGILLIVISLGVGYIGVNRIADSTKEINFLGIKIDASNESGQMQGFIYVGLAIVLFGGGLYAVNKSGK</sequence>
<dbReference type="AlphaFoldDB" id="A0A444WF22"/>
<reference evidence="2 3" key="1">
    <citation type="submission" date="2014-12" db="EMBL/GenBank/DDBJ databases">
        <title>Genome sequence of Flavobacterium beibuense RSKm HC5.</title>
        <authorList>
            <person name="Kim J.F."/>
            <person name="Song J.Y."/>
            <person name="Kwak M.-J."/>
            <person name="Lee S.-W."/>
        </authorList>
    </citation>
    <scope>NUCLEOTIDE SEQUENCE [LARGE SCALE GENOMIC DNA]</scope>
    <source>
        <strain evidence="2 3">RSKm HC5</strain>
    </source>
</reference>
<comment type="caution">
    <text evidence="2">The sequence shown here is derived from an EMBL/GenBank/DDBJ whole genome shotgun (WGS) entry which is preliminary data.</text>
</comment>
<evidence type="ECO:0000256" key="1">
    <source>
        <dbReference type="SAM" id="Phobius"/>
    </source>
</evidence>
<accession>A0A444WF22</accession>
<protein>
    <submittedName>
        <fullName evidence="2">Uncharacterized protein</fullName>
    </submittedName>
</protein>
<feature type="transmembrane region" description="Helical" evidence="1">
    <location>
        <begin position="51"/>
        <end position="69"/>
    </location>
</feature>
<organism evidence="2 3">
    <name type="scientific">Flavobacterium beibuense</name>
    <dbReference type="NCBI Taxonomy" id="657326"/>
    <lineage>
        <taxon>Bacteria</taxon>
        <taxon>Pseudomonadati</taxon>
        <taxon>Bacteroidota</taxon>
        <taxon>Flavobacteriia</taxon>
        <taxon>Flavobacteriales</taxon>
        <taxon>Flavobacteriaceae</taxon>
        <taxon>Flavobacterium</taxon>
    </lineage>
</organism>
<dbReference type="OrthoDB" id="1370726at2"/>
<dbReference type="EMBL" id="JUIW01000003">
    <property type="protein sequence ID" value="RYJ44448.1"/>
    <property type="molecule type" value="Genomic_DNA"/>
</dbReference>
<evidence type="ECO:0000313" key="3">
    <source>
        <dbReference type="Proteomes" id="UP000289775"/>
    </source>
</evidence>
<name>A0A444WF22_9FLAO</name>
<feature type="transmembrane region" description="Helical" evidence="1">
    <location>
        <begin position="7"/>
        <end position="27"/>
    </location>
</feature>
<evidence type="ECO:0000313" key="2">
    <source>
        <dbReference type="EMBL" id="RYJ44448.1"/>
    </source>
</evidence>
<keyword evidence="1" id="KW-1133">Transmembrane helix</keyword>
<proteinExistence type="predicted"/>
<keyword evidence="1" id="KW-0472">Membrane</keyword>
<keyword evidence="3" id="KW-1185">Reference proteome</keyword>
<gene>
    <name evidence="2" type="ORF">NU09_1058</name>
</gene>
<dbReference type="Proteomes" id="UP000289775">
    <property type="component" value="Unassembled WGS sequence"/>
</dbReference>
<dbReference type="RefSeq" id="WP_129750209.1">
    <property type="nucleotide sequence ID" value="NZ_JUIW01000003.1"/>
</dbReference>
<keyword evidence="1" id="KW-0812">Transmembrane</keyword>